<feature type="transmembrane region" description="Helical" evidence="9">
    <location>
        <begin position="497"/>
        <end position="520"/>
    </location>
</feature>
<organism evidence="10 11">
    <name type="scientific">Corynebacterium pyruviciproducens</name>
    <dbReference type="NCBI Taxonomy" id="598660"/>
    <lineage>
        <taxon>Bacteria</taxon>
        <taxon>Bacillati</taxon>
        <taxon>Actinomycetota</taxon>
        <taxon>Actinomycetes</taxon>
        <taxon>Mycobacteriales</taxon>
        <taxon>Corynebacteriaceae</taxon>
        <taxon>Corynebacterium</taxon>
    </lineage>
</organism>
<feature type="transmembrane region" description="Helical" evidence="9">
    <location>
        <begin position="793"/>
        <end position="817"/>
    </location>
</feature>
<dbReference type="GO" id="GO:0034204">
    <property type="term" value="P:lipid translocation"/>
    <property type="evidence" value="ECO:0007669"/>
    <property type="project" value="TreeGrafter"/>
</dbReference>
<feature type="transmembrane region" description="Helical" evidence="9">
    <location>
        <begin position="360"/>
        <end position="380"/>
    </location>
</feature>
<proteinExistence type="predicted"/>
<keyword evidence="7 9" id="KW-0472">Membrane</keyword>
<dbReference type="GO" id="GO:0009252">
    <property type="term" value="P:peptidoglycan biosynthetic process"/>
    <property type="evidence" value="ECO:0007669"/>
    <property type="project" value="UniProtKB-KW"/>
</dbReference>
<dbReference type="RefSeq" id="WP_101679104.1">
    <property type="nucleotide sequence ID" value="NZ_CAMIHY010000008.1"/>
</dbReference>
<feature type="transmembrane region" description="Helical" evidence="9">
    <location>
        <begin position="203"/>
        <end position="222"/>
    </location>
</feature>
<feature type="transmembrane region" description="Helical" evidence="9">
    <location>
        <begin position="95"/>
        <end position="114"/>
    </location>
</feature>
<keyword evidence="5" id="KW-0573">Peptidoglycan synthesis</keyword>
<dbReference type="PANTHER" id="PTHR47019">
    <property type="entry name" value="LIPID II FLIPPASE MURJ"/>
    <property type="match status" value="1"/>
</dbReference>
<feature type="transmembrane region" description="Helical" evidence="9">
    <location>
        <begin position="238"/>
        <end position="260"/>
    </location>
</feature>
<feature type="transmembrane region" description="Helical" evidence="9">
    <location>
        <begin position="280"/>
        <end position="300"/>
    </location>
</feature>
<dbReference type="PANTHER" id="PTHR47019:SF1">
    <property type="entry name" value="LIPID II FLIPPASE MURJ"/>
    <property type="match status" value="1"/>
</dbReference>
<feature type="transmembrane region" description="Helical" evidence="9">
    <location>
        <begin position="170"/>
        <end position="191"/>
    </location>
</feature>
<evidence type="ECO:0000313" key="10">
    <source>
        <dbReference type="EMBL" id="WOT02121.1"/>
    </source>
</evidence>
<comment type="subcellular location">
    <subcellularLocation>
        <location evidence="1">Cell membrane</location>
        <topology evidence="1">Multi-pass membrane protein</topology>
    </subcellularLocation>
</comment>
<evidence type="ECO:0000256" key="7">
    <source>
        <dbReference type="ARBA" id="ARBA00023136"/>
    </source>
</evidence>
<evidence type="ECO:0000313" key="11">
    <source>
        <dbReference type="Proteomes" id="UP000234560"/>
    </source>
</evidence>
<evidence type="ECO:0000256" key="9">
    <source>
        <dbReference type="SAM" id="Phobius"/>
    </source>
</evidence>
<sequence>MGTVSDTQGARRRIVEPAPPAPVPSAATTPAAAQATTADAGQQASDADVVRSTGSMAIATLVSRITGFLRNLAISATLGAAIASTFNAANVLPNLITEIVLGAVLTALVVPVLVRAQQEDEDHGAAFIRRLATLTFTLLGVVTVIAVAGAPVLTYLLLGDGEVNTGQATSFAYLLLPQIFFYGVFALFMAICNTRGVFKPGAWAPVINNVVCLATFALYWIIPGHLAPEEVGIFNPRIALLGLGTTLGVVVQTVVMLPALKKLGVDLRPLWGIDDRLKQFGGMAMAIIVYVAISQAGYFVTINIAASADAAAPNIYMQAWLLLQMPYGIIGVTLLTAIMPRLSRNAADGDDEAVVGDLTLAMRLTFMALIPVVVFMTCFGPHMGRGLFGYLNMDPGTANLIGVTLAASAFTLLPYAAVLLHLRVFYAREEAWTPTWIIAGITLTKVLLSMLAPLVATSTRNVVVLLGAANGFGFVAGAVIGTVLLRRKLGHLGNKKIIKASVIALLASLVGVAVALALDFGLAHTIATRASLWYLVRTGIGGVVFLAVTGVIMYRADPSFIKRLVRRGSNEDIVSTLATLPPMSAGEVRRPRLVPGAPILSGRFRLLRSHGGWPGVTLWMAMDTEHNAPVALTFTDRPTSAPGKVVDYRSGSLVINNWVEGKSLDAVTFDPAQAARAAAEVATLTGVHSPDQLRIGTDGAVHNAFPVAGFSSDPRRLVAATLDRLIDVHSPSVPSWLTALRAELDAPDGRPIGEIVEDLAAASENYDVTDEFIPHPTPHTGFGARDYTTTGKVVMVAAIIGILVLIATLTMFLVSVMT</sequence>
<dbReference type="KEGG" id="cpyr:CYJ47_12900"/>
<feature type="transmembrane region" description="Helical" evidence="9">
    <location>
        <begin position="532"/>
        <end position="554"/>
    </location>
</feature>
<keyword evidence="4" id="KW-0133">Cell shape</keyword>
<reference evidence="10" key="1">
    <citation type="submission" date="2017-12" db="EMBL/GenBank/DDBJ databases">
        <authorList>
            <person name="Thomas-White K."/>
            <person name="Wolfe A.J."/>
        </authorList>
    </citation>
    <scope>NUCLEOTIDE SEQUENCE</scope>
    <source>
        <strain evidence="10">UMB0763</strain>
    </source>
</reference>
<reference evidence="10" key="2">
    <citation type="submission" date="2023-10" db="EMBL/GenBank/DDBJ databases">
        <authorList>
            <person name="Choi B."/>
        </authorList>
    </citation>
    <scope>NUCLEOTIDE SEQUENCE</scope>
    <source>
        <strain evidence="10">UMB0763</strain>
    </source>
</reference>
<evidence type="ECO:0000256" key="4">
    <source>
        <dbReference type="ARBA" id="ARBA00022960"/>
    </source>
</evidence>
<evidence type="ECO:0000256" key="1">
    <source>
        <dbReference type="ARBA" id="ARBA00004651"/>
    </source>
</evidence>
<feature type="transmembrane region" description="Helical" evidence="9">
    <location>
        <begin position="134"/>
        <end position="158"/>
    </location>
</feature>
<dbReference type="InterPro" id="IPR051050">
    <property type="entry name" value="Lipid_II_flippase_MurJ/MviN"/>
</dbReference>
<evidence type="ECO:0000256" key="6">
    <source>
        <dbReference type="ARBA" id="ARBA00022989"/>
    </source>
</evidence>
<feature type="transmembrane region" description="Helical" evidence="9">
    <location>
        <begin position="462"/>
        <end position="485"/>
    </location>
</feature>
<gene>
    <name evidence="10" type="ORF">CYJ47_12900</name>
</gene>
<keyword evidence="3 9" id="KW-0812">Transmembrane</keyword>
<dbReference type="AlphaFoldDB" id="A0AAF1BWQ8"/>
<keyword evidence="6 9" id="KW-1133">Transmembrane helix</keyword>
<dbReference type="GO" id="GO:0005886">
    <property type="term" value="C:plasma membrane"/>
    <property type="evidence" value="ECO:0007669"/>
    <property type="project" value="UniProtKB-SubCell"/>
</dbReference>
<feature type="transmembrane region" description="Helical" evidence="9">
    <location>
        <begin position="320"/>
        <end position="339"/>
    </location>
</feature>
<feature type="transmembrane region" description="Helical" evidence="9">
    <location>
        <begin position="434"/>
        <end position="456"/>
    </location>
</feature>
<feature type="transmembrane region" description="Helical" evidence="9">
    <location>
        <begin position="400"/>
        <end position="422"/>
    </location>
</feature>
<protein>
    <submittedName>
        <fullName evidence="10">Murein biosynthesis integral membrane protein MurJ</fullName>
    </submittedName>
</protein>
<dbReference type="Pfam" id="PF03023">
    <property type="entry name" value="MurJ"/>
    <property type="match status" value="1"/>
</dbReference>
<dbReference type="InterPro" id="IPR004268">
    <property type="entry name" value="MurJ"/>
</dbReference>
<evidence type="ECO:0000256" key="8">
    <source>
        <dbReference type="SAM" id="MobiDB-lite"/>
    </source>
</evidence>
<name>A0AAF1BWQ8_9CORY</name>
<feature type="transmembrane region" description="Helical" evidence="9">
    <location>
        <begin position="68"/>
        <end position="89"/>
    </location>
</feature>
<dbReference type="Gene3D" id="3.30.200.20">
    <property type="entry name" value="Phosphorylase Kinase, domain 1"/>
    <property type="match status" value="1"/>
</dbReference>
<keyword evidence="2" id="KW-1003">Cell membrane</keyword>
<feature type="compositionally biased region" description="Low complexity" evidence="8">
    <location>
        <begin position="24"/>
        <end position="45"/>
    </location>
</feature>
<dbReference type="CDD" id="cd13123">
    <property type="entry name" value="MATE_MurJ_like"/>
    <property type="match status" value="1"/>
</dbReference>
<evidence type="ECO:0000256" key="3">
    <source>
        <dbReference type="ARBA" id="ARBA00022692"/>
    </source>
</evidence>
<evidence type="ECO:0000256" key="5">
    <source>
        <dbReference type="ARBA" id="ARBA00022984"/>
    </source>
</evidence>
<dbReference type="Proteomes" id="UP000234560">
    <property type="component" value="Chromosome"/>
</dbReference>
<accession>A0AAF1BWQ8</accession>
<dbReference type="GO" id="GO:0008360">
    <property type="term" value="P:regulation of cell shape"/>
    <property type="evidence" value="ECO:0007669"/>
    <property type="project" value="UniProtKB-KW"/>
</dbReference>
<feature type="region of interest" description="Disordered" evidence="8">
    <location>
        <begin position="1"/>
        <end position="45"/>
    </location>
</feature>
<evidence type="ECO:0000256" key="2">
    <source>
        <dbReference type="ARBA" id="ARBA00022475"/>
    </source>
</evidence>
<dbReference type="GO" id="GO:0015648">
    <property type="term" value="F:lipid-linked peptidoglycan transporter activity"/>
    <property type="evidence" value="ECO:0007669"/>
    <property type="project" value="TreeGrafter"/>
</dbReference>
<dbReference type="EMBL" id="CP136958">
    <property type="protein sequence ID" value="WOT02121.1"/>
    <property type="molecule type" value="Genomic_DNA"/>
</dbReference>
<dbReference type="PRINTS" id="PR01806">
    <property type="entry name" value="VIRFACTRMVIN"/>
</dbReference>